<name>A0A849BT57_9ACTN</name>
<accession>A0A849BT57</accession>
<evidence type="ECO:0000313" key="6">
    <source>
        <dbReference type="Proteomes" id="UP000555552"/>
    </source>
</evidence>
<feature type="non-terminal residue" evidence="5">
    <location>
        <position position="1"/>
    </location>
</feature>
<comment type="similarity">
    <text evidence="1 3">Belongs to the short-chain dehydrogenases/reductases (SDR) family.</text>
</comment>
<sequence>GRATVRELARRGFDVAVLARGRAGLDGAVADVEAAGRRGLAVECDVADHAAVDAAAERVESELGAVDVWVNCAFAGSLATFWDTTPEEFARMTDVTFGGQVNGTRAALRHMRPRDRGVVVNVGSALSQRAIPLQSAYCAAKHAVKGFSESVRVELMAEGSRVQVCQVMLPGLDTPQFDWNLSRVEGHPQPVAPIFAPEVAGRAIAFVAEHPRRTMWVGVSTACTILGERVAPWFLDRYLARTGISGQQVHQDLPRYGSNVFEPRDEDADRGAQGPFGDRSWGRDPWSAASMHRGAVATTALAGAGAVVTAAAGRAGEGGVVARADLEPLGATGARGTAVLRAGDRGDVLEVDLEGAGSGPGSYEEVWLLDEPSGGLLSLGALVDGHGVFTVPPGAVPGGQAVQVDVSREALDGQPAHSGDSLARGALTTGA</sequence>
<dbReference type="PANTHER" id="PTHR44196">
    <property type="entry name" value="DEHYDROGENASE/REDUCTASE SDR FAMILY MEMBER 7B"/>
    <property type="match status" value="1"/>
</dbReference>
<evidence type="ECO:0000313" key="5">
    <source>
        <dbReference type="EMBL" id="NNH22716.1"/>
    </source>
</evidence>
<evidence type="ECO:0000256" key="4">
    <source>
        <dbReference type="SAM" id="MobiDB-lite"/>
    </source>
</evidence>
<keyword evidence="2" id="KW-0560">Oxidoreductase</keyword>
<reference evidence="5 6" key="1">
    <citation type="submission" date="2020-05" db="EMBL/GenBank/DDBJ databases">
        <title>MicrobeNet Type strains.</title>
        <authorList>
            <person name="Nicholson A.C."/>
        </authorList>
    </citation>
    <scope>NUCLEOTIDE SEQUENCE [LARGE SCALE GENOMIC DNA]</scope>
    <source>
        <strain evidence="5 6">JCM 14547</strain>
    </source>
</reference>
<evidence type="ECO:0000256" key="1">
    <source>
        <dbReference type="ARBA" id="ARBA00006484"/>
    </source>
</evidence>
<keyword evidence="6" id="KW-1185">Reference proteome</keyword>
<dbReference type="PRINTS" id="PR00081">
    <property type="entry name" value="GDHRDH"/>
</dbReference>
<dbReference type="NCBIfam" id="NF005495">
    <property type="entry name" value="PRK07109.1"/>
    <property type="match status" value="1"/>
</dbReference>
<protein>
    <submittedName>
        <fullName evidence="5">SDR family NAD(P)-dependent oxidoreductase</fullName>
    </submittedName>
</protein>
<dbReference type="RefSeq" id="WP_171202552.1">
    <property type="nucleotide sequence ID" value="NZ_JABEMA010000063.1"/>
</dbReference>
<dbReference type="InterPro" id="IPR036291">
    <property type="entry name" value="NAD(P)-bd_dom_sf"/>
</dbReference>
<evidence type="ECO:0000256" key="2">
    <source>
        <dbReference type="ARBA" id="ARBA00023002"/>
    </source>
</evidence>
<gene>
    <name evidence="5" type="ORF">HLB09_06340</name>
</gene>
<feature type="region of interest" description="Disordered" evidence="4">
    <location>
        <begin position="261"/>
        <end position="280"/>
    </location>
</feature>
<dbReference type="Proteomes" id="UP000555552">
    <property type="component" value="Unassembled WGS sequence"/>
</dbReference>
<dbReference type="AlphaFoldDB" id="A0A849BT57"/>
<comment type="caution">
    <text evidence="5">The sequence shown here is derived from an EMBL/GenBank/DDBJ whole genome shotgun (WGS) entry which is preliminary data.</text>
</comment>
<dbReference type="Pfam" id="PF00106">
    <property type="entry name" value="adh_short"/>
    <property type="match status" value="1"/>
</dbReference>
<dbReference type="Gene3D" id="3.40.50.720">
    <property type="entry name" value="NAD(P)-binding Rossmann-like Domain"/>
    <property type="match status" value="1"/>
</dbReference>
<dbReference type="EMBL" id="JABEMA010000063">
    <property type="protein sequence ID" value="NNH22716.1"/>
    <property type="molecule type" value="Genomic_DNA"/>
</dbReference>
<proteinExistence type="inferred from homology"/>
<dbReference type="GO" id="GO:0016491">
    <property type="term" value="F:oxidoreductase activity"/>
    <property type="evidence" value="ECO:0007669"/>
    <property type="project" value="UniProtKB-KW"/>
</dbReference>
<dbReference type="PRINTS" id="PR00080">
    <property type="entry name" value="SDRFAMILY"/>
</dbReference>
<dbReference type="InterPro" id="IPR002347">
    <property type="entry name" value="SDR_fam"/>
</dbReference>
<dbReference type="PROSITE" id="PS00061">
    <property type="entry name" value="ADH_SHORT"/>
    <property type="match status" value="1"/>
</dbReference>
<dbReference type="SUPFAM" id="SSF51735">
    <property type="entry name" value="NAD(P)-binding Rossmann-fold domains"/>
    <property type="match status" value="1"/>
</dbReference>
<evidence type="ECO:0000256" key="3">
    <source>
        <dbReference type="RuleBase" id="RU000363"/>
    </source>
</evidence>
<organism evidence="5 6">
    <name type="scientific">Pseudokineococcus marinus</name>
    <dbReference type="NCBI Taxonomy" id="351215"/>
    <lineage>
        <taxon>Bacteria</taxon>
        <taxon>Bacillati</taxon>
        <taxon>Actinomycetota</taxon>
        <taxon>Actinomycetes</taxon>
        <taxon>Kineosporiales</taxon>
        <taxon>Kineosporiaceae</taxon>
        <taxon>Pseudokineococcus</taxon>
    </lineage>
</organism>
<dbReference type="InterPro" id="IPR020904">
    <property type="entry name" value="Sc_DH/Rdtase_CS"/>
</dbReference>
<feature type="region of interest" description="Disordered" evidence="4">
    <location>
        <begin position="411"/>
        <end position="431"/>
    </location>
</feature>
<dbReference type="PANTHER" id="PTHR44196:SF1">
    <property type="entry name" value="DEHYDROGENASE_REDUCTASE SDR FAMILY MEMBER 7B"/>
    <property type="match status" value="1"/>
</dbReference>
<dbReference type="GO" id="GO:0016020">
    <property type="term" value="C:membrane"/>
    <property type="evidence" value="ECO:0007669"/>
    <property type="project" value="TreeGrafter"/>
</dbReference>